<evidence type="ECO:0000256" key="2">
    <source>
        <dbReference type="ARBA" id="ARBA00022723"/>
    </source>
</evidence>
<protein>
    <submittedName>
        <fullName evidence="5">Molybdate ABC transporter substrate-binding protein</fullName>
    </submittedName>
</protein>
<dbReference type="RefSeq" id="WP_301808023.1">
    <property type="nucleotide sequence ID" value="NZ_JAUJZH010000006.1"/>
</dbReference>
<evidence type="ECO:0000256" key="3">
    <source>
        <dbReference type="ARBA" id="ARBA00022729"/>
    </source>
</evidence>
<dbReference type="InterPro" id="IPR005950">
    <property type="entry name" value="ModA"/>
</dbReference>
<dbReference type="PANTHER" id="PTHR30632">
    <property type="entry name" value="MOLYBDATE-BINDING PERIPLASMIC PROTEIN"/>
    <property type="match status" value="1"/>
</dbReference>
<sequence length="253" mass="26696">MTIFPRLRSAALVATLLLGSAACSAQELIVSAAASLTNAFQAAGKAFEQTRPGAKVTFNFAASGPLLAQIQQGAPVDVFASADQETMNRAAGANLIAPATRVDFAANMLVLIVPAVSTRAPKQLGDLANPSIQRISTGTPATVPVGRYTMEAIDKAGLTAQLQSRWIYGESVRQVLNYVARGEVDAGFVYRTDALIEPEKTRIVLTIPTTTPVTYPIAQIGSSKNAVLAGEFIAFVRSAPGQEILQRYGFSKP</sequence>
<evidence type="ECO:0000313" key="5">
    <source>
        <dbReference type="EMBL" id="MDO1532803.1"/>
    </source>
</evidence>
<dbReference type="EMBL" id="JAUKVY010000006">
    <property type="protein sequence ID" value="MDO1532803.1"/>
    <property type="molecule type" value="Genomic_DNA"/>
</dbReference>
<dbReference type="Pfam" id="PF13531">
    <property type="entry name" value="SBP_bac_11"/>
    <property type="match status" value="1"/>
</dbReference>
<dbReference type="Gene3D" id="3.40.190.10">
    <property type="entry name" value="Periplasmic binding protein-like II"/>
    <property type="match status" value="2"/>
</dbReference>
<proteinExistence type="inferred from homology"/>
<reference evidence="5" key="1">
    <citation type="submission" date="2023-06" db="EMBL/GenBank/DDBJ databases">
        <authorList>
            <person name="Jiang Y."/>
            <person name="Liu Q."/>
        </authorList>
    </citation>
    <scope>NUCLEOTIDE SEQUENCE</scope>
    <source>
        <strain evidence="5">CGMCC 1.12090</strain>
    </source>
</reference>
<evidence type="ECO:0000256" key="4">
    <source>
        <dbReference type="SAM" id="SignalP"/>
    </source>
</evidence>
<feature type="chain" id="PRO_5046431045" evidence="4">
    <location>
        <begin position="26"/>
        <end position="253"/>
    </location>
</feature>
<dbReference type="PANTHER" id="PTHR30632:SF0">
    <property type="entry name" value="SULFATE-BINDING PROTEIN"/>
    <property type="match status" value="1"/>
</dbReference>
<comment type="caution">
    <text evidence="5">The sequence shown here is derived from an EMBL/GenBank/DDBJ whole genome shotgun (WGS) entry which is preliminary data.</text>
</comment>
<dbReference type="SUPFAM" id="SSF53850">
    <property type="entry name" value="Periplasmic binding protein-like II"/>
    <property type="match status" value="1"/>
</dbReference>
<evidence type="ECO:0000256" key="1">
    <source>
        <dbReference type="ARBA" id="ARBA00009175"/>
    </source>
</evidence>
<dbReference type="PIRSF" id="PIRSF004846">
    <property type="entry name" value="ModA"/>
    <property type="match status" value="1"/>
</dbReference>
<dbReference type="NCBIfam" id="TIGR01256">
    <property type="entry name" value="modA"/>
    <property type="match status" value="1"/>
</dbReference>
<accession>A0ABT8S2S6</accession>
<feature type="signal peptide" evidence="4">
    <location>
        <begin position="1"/>
        <end position="25"/>
    </location>
</feature>
<evidence type="ECO:0000313" key="6">
    <source>
        <dbReference type="Proteomes" id="UP001169027"/>
    </source>
</evidence>
<dbReference type="Proteomes" id="UP001169027">
    <property type="component" value="Unassembled WGS sequence"/>
</dbReference>
<keyword evidence="6" id="KW-1185">Reference proteome</keyword>
<dbReference type="InterPro" id="IPR050682">
    <property type="entry name" value="ModA/WtpA"/>
</dbReference>
<keyword evidence="2" id="KW-0479">Metal-binding</keyword>
<name>A0ABT8S2S6_9BURK</name>
<dbReference type="PROSITE" id="PS51257">
    <property type="entry name" value="PROKAR_LIPOPROTEIN"/>
    <property type="match status" value="1"/>
</dbReference>
<organism evidence="5 6">
    <name type="scientific">Variovorax ginsengisoli</name>
    <dbReference type="NCBI Taxonomy" id="363844"/>
    <lineage>
        <taxon>Bacteria</taxon>
        <taxon>Pseudomonadati</taxon>
        <taxon>Pseudomonadota</taxon>
        <taxon>Betaproteobacteria</taxon>
        <taxon>Burkholderiales</taxon>
        <taxon>Comamonadaceae</taxon>
        <taxon>Variovorax</taxon>
    </lineage>
</organism>
<comment type="similarity">
    <text evidence="1">Belongs to the bacterial solute-binding protein ModA family.</text>
</comment>
<gene>
    <name evidence="5" type="primary">modA</name>
    <name evidence="5" type="ORF">Q2T77_10925</name>
</gene>
<keyword evidence="3 4" id="KW-0732">Signal</keyword>